<dbReference type="Pfam" id="PF12678">
    <property type="entry name" value="zf-rbx1"/>
    <property type="match status" value="1"/>
</dbReference>
<evidence type="ECO:0000313" key="26">
    <source>
        <dbReference type="RefSeq" id="XP_049307828.1"/>
    </source>
</evidence>
<evidence type="ECO:0000256" key="18">
    <source>
        <dbReference type="ARBA" id="ARBA00069656"/>
    </source>
</evidence>
<feature type="compositionally biased region" description="Basic and acidic residues" evidence="22">
    <location>
        <begin position="10"/>
        <end position="23"/>
    </location>
</feature>
<keyword evidence="11" id="KW-0833">Ubl conjugation pathway</keyword>
<evidence type="ECO:0000256" key="4">
    <source>
        <dbReference type="ARBA" id="ARBA00004906"/>
    </source>
</evidence>
<reference evidence="26" key="2">
    <citation type="submission" date="2025-05" db="UniProtKB">
        <authorList>
            <consortium name="RefSeq"/>
        </authorList>
    </citation>
    <scope>IDENTIFICATION</scope>
    <source>
        <tissue evidence="26">Adult</tissue>
    </source>
</reference>
<feature type="domain" description="RING-type" evidence="23">
    <location>
        <begin position="58"/>
        <end position="105"/>
    </location>
</feature>
<evidence type="ECO:0000256" key="8">
    <source>
        <dbReference type="ARBA" id="ARBA00022679"/>
    </source>
</evidence>
<dbReference type="OMA" id="RQNNRCP"/>
<organism evidence="24">
    <name type="scientific">Bactrocera dorsalis</name>
    <name type="common">Oriental fruit fly</name>
    <name type="synonym">Dacus dorsalis</name>
    <dbReference type="NCBI Taxonomy" id="27457"/>
    <lineage>
        <taxon>Eukaryota</taxon>
        <taxon>Metazoa</taxon>
        <taxon>Ecdysozoa</taxon>
        <taxon>Arthropoda</taxon>
        <taxon>Hexapoda</taxon>
        <taxon>Insecta</taxon>
        <taxon>Pterygota</taxon>
        <taxon>Neoptera</taxon>
        <taxon>Endopterygota</taxon>
        <taxon>Diptera</taxon>
        <taxon>Brachycera</taxon>
        <taxon>Muscomorpha</taxon>
        <taxon>Tephritoidea</taxon>
        <taxon>Tephritidae</taxon>
        <taxon>Bactrocera</taxon>
        <taxon>Bactrocera</taxon>
    </lineage>
</organism>
<dbReference type="Proteomes" id="UP001652620">
    <property type="component" value="Chromosome 3"/>
</dbReference>
<evidence type="ECO:0000256" key="9">
    <source>
        <dbReference type="ARBA" id="ARBA00022723"/>
    </source>
</evidence>
<dbReference type="OrthoDB" id="8962942at2759"/>
<evidence type="ECO:0000256" key="22">
    <source>
        <dbReference type="SAM" id="MobiDB-lite"/>
    </source>
</evidence>
<evidence type="ECO:0000256" key="15">
    <source>
        <dbReference type="ARBA" id="ARBA00044896"/>
    </source>
</evidence>
<evidence type="ECO:0000256" key="19">
    <source>
        <dbReference type="ARBA" id="ARBA00078874"/>
    </source>
</evidence>
<comment type="subcellular location">
    <subcellularLocation>
        <location evidence="3">Cytoplasm</location>
    </subcellularLocation>
    <subcellularLocation>
        <location evidence="2">Nucleus</location>
    </subcellularLocation>
</comment>
<keyword evidence="12" id="KW-0862">Zinc</keyword>
<evidence type="ECO:0000256" key="11">
    <source>
        <dbReference type="ARBA" id="ARBA00022786"/>
    </source>
</evidence>
<comment type="similarity">
    <text evidence="5">Belongs to the RING-box family.</text>
</comment>
<evidence type="ECO:0000256" key="1">
    <source>
        <dbReference type="ARBA" id="ARBA00000900"/>
    </source>
</evidence>
<dbReference type="PANTHER" id="PTHR11210">
    <property type="entry name" value="RING BOX"/>
    <property type="match status" value="1"/>
</dbReference>
<evidence type="ECO:0000256" key="21">
    <source>
        <dbReference type="PROSITE-ProRule" id="PRU00175"/>
    </source>
</evidence>
<comment type="catalytic activity">
    <reaction evidence="15">
        <text>S-[NEDD8-protein]-yl-[E2 NEDD8-conjugating enzyme]-L-cysteine + [cullin]-L-lysine = [E2 NEDD8-conjugating enzyme]-L-cysteine + N(6)-[NEDD8-protein]-yl-[cullin]-L-lysine.</text>
        <dbReference type="EC" id="2.3.2.32"/>
    </reaction>
</comment>
<reference evidence="24" key="1">
    <citation type="journal article" date="2014" name="BMC Genomics">
        <title>Characterizing the developmental transcriptome of the oriental fruit fly, Bactrocera dorsalis (Diptera: Tephritidae) through comparative genomic analysis with Drosophila melanogaster utilizing modENCODE datasets.</title>
        <authorList>
            <person name="Geib S.M."/>
            <person name="Calla B."/>
            <person name="Hall B."/>
            <person name="Hou S."/>
            <person name="Manoukis N.C."/>
        </authorList>
    </citation>
    <scope>NUCLEOTIDE SEQUENCE</scope>
    <source>
        <strain evidence="24">Punador</strain>
    </source>
</reference>
<keyword evidence="25" id="KW-1185">Reference proteome</keyword>
<dbReference type="PROSITE" id="PS50089">
    <property type="entry name" value="ZF_RING_2"/>
    <property type="match status" value="1"/>
</dbReference>
<dbReference type="GO" id="GO:0005634">
    <property type="term" value="C:nucleus"/>
    <property type="evidence" value="ECO:0007669"/>
    <property type="project" value="UniProtKB-SubCell"/>
</dbReference>
<dbReference type="CDD" id="cd16466">
    <property type="entry name" value="RING-H2_RBX2"/>
    <property type="match status" value="1"/>
</dbReference>
<dbReference type="GO" id="GO:0061630">
    <property type="term" value="F:ubiquitin protein ligase activity"/>
    <property type="evidence" value="ECO:0007669"/>
    <property type="project" value="UniProtKB-EC"/>
</dbReference>
<dbReference type="InterPro" id="IPR024766">
    <property type="entry name" value="Znf_RING_H2"/>
</dbReference>
<dbReference type="Gene3D" id="3.30.40.10">
    <property type="entry name" value="Zinc/RING finger domain, C3HC4 (zinc finger)"/>
    <property type="match status" value="1"/>
</dbReference>
<comment type="catalytic activity">
    <reaction evidence="1">
        <text>S-ubiquitinyl-[E2 ubiquitin-conjugating enzyme]-L-cysteine + [acceptor protein]-L-lysine = [E2 ubiquitin-conjugating enzyme]-L-cysteine + N(6)-ubiquitinyl-[acceptor protein]-L-lysine.</text>
        <dbReference type="EC" id="2.3.2.27"/>
    </reaction>
</comment>
<dbReference type="EC" id="2.3.2.27" evidence="6"/>
<comment type="subunit">
    <text evidence="17">Catalytic component of multiple cullin-5-RING E3 ubiquitin-protein ligase complexes (ECS complexes, also named CRL5 complexes) composed of CUL5, Elongin BC (ELOB and ELOC), RNF7/RBX2 and a variable SOCS box domain-containing protein as substrate-specific recognition component. Also interacts (with lower preference) with CUL1, CUL2, CUL3, CUL4A and CUL4B; additional evidence is however required to confirm this result in vivo. Interacts with UBE2F. Interacts with CSNK2B, the interaction is not affected by phosphorylation by CK2. May also interact with DCUN1D1, DCUN1D2, DCUN1D3, DCUN1D4 and DCUN1D5.</text>
</comment>
<dbReference type="GO" id="GO:0043161">
    <property type="term" value="P:proteasome-mediated ubiquitin-dependent protein catabolic process"/>
    <property type="evidence" value="ECO:0007669"/>
    <property type="project" value="UniProtKB-ARBA"/>
</dbReference>
<proteinExistence type="inferred from homology"/>
<evidence type="ECO:0000256" key="14">
    <source>
        <dbReference type="ARBA" id="ARBA00023242"/>
    </source>
</evidence>
<dbReference type="SUPFAM" id="SSF57850">
    <property type="entry name" value="RING/U-box"/>
    <property type="match status" value="1"/>
</dbReference>
<dbReference type="GO" id="GO:0061663">
    <property type="term" value="F:NEDD8 ligase activity"/>
    <property type="evidence" value="ECO:0007669"/>
    <property type="project" value="UniProtKB-EC"/>
</dbReference>
<evidence type="ECO:0000313" key="24">
    <source>
        <dbReference type="EMBL" id="JAC53939.1"/>
    </source>
</evidence>
<dbReference type="GO" id="GO:0035556">
    <property type="term" value="P:intracellular signal transduction"/>
    <property type="evidence" value="ECO:0007669"/>
    <property type="project" value="UniProtKB-ARBA"/>
</dbReference>
<sequence length="115" mass="13367">MADGEDIESSMDKQFNDNDGGKPDKMFTLKKWNAVAMWSWDVECDTCAICRVQVMDACLRCQAENKREVLGRQDCVVVWGECNHSFHHCCMSLWVKQNNRCPLCQQEWSIQRMGK</sequence>
<protein>
    <recommendedName>
        <fullName evidence="18">RING-box protein 2</fullName>
        <ecNumber evidence="6">2.3.2.27</ecNumber>
        <ecNumber evidence="16">2.3.2.32</ecNumber>
    </recommendedName>
    <alternativeName>
        <fullName evidence="19">RING finger protein 7</fullName>
    </alternativeName>
    <alternativeName>
        <fullName evidence="20">Sensitive to apoptosis gene protein</fullName>
    </alternativeName>
</protein>
<evidence type="ECO:0000256" key="7">
    <source>
        <dbReference type="ARBA" id="ARBA00022490"/>
    </source>
</evidence>
<evidence type="ECO:0000256" key="13">
    <source>
        <dbReference type="ARBA" id="ARBA00022990"/>
    </source>
</evidence>
<keyword evidence="14" id="KW-0539">Nucleus</keyword>
<keyword evidence="8" id="KW-0808">Transferase</keyword>
<comment type="pathway">
    <text evidence="4">Protein modification; protein ubiquitination.</text>
</comment>
<keyword evidence="7" id="KW-0963">Cytoplasm</keyword>
<dbReference type="InterPro" id="IPR001841">
    <property type="entry name" value="Znf_RING"/>
</dbReference>
<dbReference type="GO" id="GO:0008270">
    <property type="term" value="F:zinc ion binding"/>
    <property type="evidence" value="ECO:0007669"/>
    <property type="project" value="UniProtKB-KW"/>
</dbReference>
<keyword evidence="10 21" id="KW-0863">Zinc-finger</keyword>
<accession>A0A034WGW7</accession>
<dbReference type="EMBL" id="GAKP01005013">
    <property type="protein sequence ID" value="JAC53939.1"/>
    <property type="molecule type" value="Transcribed_RNA"/>
</dbReference>
<name>A0A034WGW7_BACDO</name>
<keyword evidence="9" id="KW-0479">Metal-binding</keyword>
<dbReference type="AlphaFoldDB" id="A0A034WGW7"/>
<dbReference type="GO" id="GO:0031466">
    <property type="term" value="C:Cul5-RING ubiquitin ligase complex"/>
    <property type="evidence" value="ECO:0007669"/>
    <property type="project" value="UniProtKB-ARBA"/>
</dbReference>
<evidence type="ECO:0000313" key="25">
    <source>
        <dbReference type="Proteomes" id="UP001652620"/>
    </source>
</evidence>
<evidence type="ECO:0000256" key="17">
    <source>
        <dbReference type="ARBA" id="ARBA00062884"/>
    </source>
</evidence>
<dbReference type="InterPro" id="IPR051031">
    <property type="entry name" value="RING-box_E3_Ubiquitin_Ligase"/>
</dbReference>
<evidence type="ECO:0000256" key="10">
    <source>
        <dbReference type="ARBA" id="ARBA00022771"/>
    </source>
</evidence>
<evidence type="ECO:0000259" key="23">
    <source>
        <dbReference type="PROSITE" id="PS50089"/>
    </source>
</evidence>
<evidence type="ECO:0000256" key="12">
    <source>
        <dbReference type="ARBA" id="ARBA00022833"/>
    </source>
</evidence>
<gene>
    <name evidence="24" type="primary">RBX2</name>
    <name evidence="26" type="synonym">LOC105229485</name>
</gene>
<evidence type="ECO:0000256" key="20">
    <source>
        <dbReference type="ARBA" id="ARBA00083543"/>
    </source>
</evidence>
<dbReference type="GO" id="GO:0005829">
    <property type="term" value="C:cytosol"/>
    <property type="evidence" value="ECO:0007669"/>
    <property type="project" value="UniProtKB-ARBA"/>
</dbReference>
<dbReference type="EC" id="2.3.2.32" evidence="16"/>
<evidence type="ECO:0000256" key="5">
    <source>
        <dbReference type="ARBA" id="ARBA00009273"/>
    </source>
</evidence>
<feature type="region of interest" description="Disordered" evidence="22">
    <location>
        <begin position="1"/>
        <end position="23"/>
    </location>
</feature>
<evidence type="ECO:0000256" key="6">
    <source>
        <dbReference type="ARBA" id="ARBA00012483"/>
    </source>
</evidence>
<dbReference type="FunFam" id="3.30.40.10:FF:000156">
    <property type="entry name" value="RING-box protein 2 isoform X1"/>
    <property type="match status" value="1"/>
</dbReference>
<dbReference type="InterPro" id="IPR013083">
    <property type="entry name" value="Znf_RING/FYVE/PHD"/>
</dbReference>
<dbReference type="RefSeq" id="XP_049307828.1">
    <property type="nucleotide sequence ID" value="XM_049451871.1"/>
</dbReference>
<keyword evidence="13" id="KW-0007">Acetylation</keyword>
<evidence type="ECO:0000256" key="16">
    <source>
        <dbReference type="ARBA" id="ARBA00044971"/>
    </source>
</evidence>
<evidence type="ECO:0000256" key="3">
    <source>
        <dbReference type="ARBA" id="ARBA00004496"/>
    </source>
</evidence>
<evidence type="ECO:0000256" key="2">
    <source>
        <dbReference type="ARBA" id="ARBA00004123"/>
    </source>
</evidence>